<dbReference type="EMBL" id="LN483157">
    <property type="protein sequence ID" value="CED84137.1"/>
    <property type="molecule type" value="Genomic_DNA"/>
</dbReference>
<sequence length="120" mass="13417">MARGPTLALQYLHFVRLTISPFSPQAPKLRRLMPYLTRTPPIITKSPPPPKKGPAANLHLHFDLATADAQGNHPDRLEVVYTDGTELKIDLESLPNVNAVLDRVNRHANTIRVKEEALQN</sequence>
<protein>
    <submittedName>
        <fullName evidence="1">Uncharacterized protein</fullName>
    </submittedName>
</protein>
<accession>A0A0F7SPL7</accession>
<organism evidence="1">
    <name type="scientific">Phaffia rhodozyma</name>
    <name type="common">Yeast</name>
    <name type="synonym">Xanthophyllomyces dendrorhous</name>
    <dbReference type="NCBI Taxonomy" id="264483"/>
    <lineage>
        <taxon>Eukaryota</taxon>
        <taxon>Fungi</taxon>
        <taxon>Dikarya</taxon>
        <taxon>Basidiomycota</taxon>
        <taxon>Agaricomycotina</taxon>
        <taxon>Tremellomycetes</taxon>
        <taxon>Cystofilobasidiales</taxon>
        <taxon>Mrakiaceae</taxon>
        <taxon>Phaffia</taxon>
    </lineage>
</organism>
<dbReference type="AlphaFoldDB" id="A0A0F7SPL7"/>
<reference evidence="1" key="1">
    <citation type="submission" date="2014-08" db="EMBL/GenBank/DDBJ databases">
        <authorList>
            <person name="Sharma Rahul"/>
            <person name="Thines Marco"/>
        </authorList>
    </citation>
    <scope>NUCLEOTIDE SEQUENCE</scope>
</reference>
<name>A0A0F7SPL7_PHARH</name>
<proteinExistence type="predicted"/>
<evidence type="ECO:0000313" key="1">
    <source>
        <dbReference type="EMBL" id="CED84137.1"/>
    </source>
</evidence>